<sequence>MTYDFASLSHSEFEELANALIGAELAVRFERFAEGPDQGIDGRYAESDRSVILQAKHYLRSGFSKLNSAMASERAKIDQLAPSRYLLATSCDLTPARKQTLAEKIGPSLQSPGDIFGPADLNALLRKFPDIEKAHPALWQGSTAALRSIVSDAVVEALGTKQDLPEIFSDLLGQSNAAKGEGEKASNFERNVLFLIKTHPADDEFALWLAPKLEAEGYTVFADILSLEPGDRWRREEGLVLQHRAAKALICVSAAATADTNVQDNIDLALEVAQAIDDSRFMIPLRLEATNRIKGIGDARPVDFVRGWGEGLQTLLETLRRQKVPQRADGVAINLNWELFRRRRSIELSTDPEPLTSNWLRVLEAPDTIRFFSAMGAQTEQTSAIAAKTLSYPAIAHRGGIVSMADLGDIEAELGSIGRFELTAELPIEEFAEHGWAELAIVRQVAQKMLVQMFGEAWISYCRERGLLQYNYSSSIGFHASPELAPIGKLIPWGRQGERRASMLRNIAKGHIWQFGVTATPVLWPFWHLRLKSRVLFADDNGTPEGLQIDDAKKMHRLRRSICKGWRNKQWHGRLLAFLELLSGESAYIRLKLGGTRSLMLDASPILFTSPVSTVLPDLLDPDAEETDASTLGRPELSLEEDSA</sequence>
<evidence type="ECO:0000259" key="2">
    <source>
        <dbReference type="Pfam" id="PF13676"/>
    </source>
</evidence>
<accession>A0ABW9UZ30</accession>
<dbReference type="InterPro" id="IPR000157">
    <property type="entry name" value="TIR_dom"/>
</dbReference>
<comment type="caution">
    <text evidence="3">The sequence shown here is derived from an EMBL/GenBank/DDBJ whole genome shotgun (WGS) entry which is preliminary data.</text>
</comment>
<evidence type="ECO:0000256" key="1">
    <source>
        <dbReference type="SAM" id="MobiDB-lite"/>
    </source>
</evidence>
<protein>
    <submittedName>
        <fullName evidence="3">TIR domain-containing protein</fullName>
    </submittedName>
</protein>
<dbReference type="EMBL" id="WTYO01000003">
    <property type="protein sequence ID" value="MXO68657.1"/>
    <property type="molecule type" value="Genomic_DNA"/>
</dbReference>
<name>A0ABW9UZ30_9SPHN</name>
<organism evidence="3 4">
    <name type="scientific">Pelagerythrobacter marinus</name>
    <dbReference type="NCBI Taxonomy" id="538382"/>
    <lineage>
        <taxon>Bacteria</taxon>
        <taxon>Pseudomonadati</taxon>
        <taxon>Pseudomonadota</taxon>
        <taxon>Alphaproteobacteria</taxon>
        <taxon>Sphingomonadales</taxon>
        <taxon>Erythrobacteraceae</taxon>
        <taxon>Pelagerythrobacter</taxon>
    </lineage>
</organism>
<keyword evidence="4" id="KW-1185">Reference proteome</keyword>
<evidence type="ECO:0000313" key="4">
    <source>
        <dbReference type="Proteomes" id="UP000444401"/>
    </source>
</evidence>
<dbReference type="InterPro" id="IPR035897">
    <property type="entry name" value="Toll_tir_struct_dom_sf"/>
</dbReference>
<evidence type="ECO:0000313" key="3">
    <source>
        <dbReference type="EMBL" id="MXO68657.1"/>
    </source>
</evidence>
<dbReference type="Proteomes" id="UP000444401">
    <property type="component" value="Unassembled WGS sequence"/>
</dbReference>
<feature type="domain" description="TIR" evidence="2">
    <location>
        <begin position="200"/>
        <end position="316"/>
    </location>
</feature>
<gene>
    <name evidence="3" type="ORF">GRI72_07440</name>
</gene>
<reference evidence="3 4" key="1">
    <citation type="submission" date="2019-12" db="EMBL/GenBank/DDBJ databases">
        <title>Genomic-based taxomic classification of the family Erythrobacteraceae.</title>
        <authorList>
            <person name="Xu L."/>
        </authorList>
    </citation>
    <scope>NUCLEOTIDE SEQUENCE [LARGE SCALE GENOMIC DNA]</scope>
    <source>
        <strain evidence="3 4">H32</strain>
    </source>
</reference>
<proteinExistence type="predicted"/>
<dbReference type="Gene3D" id="3.40.50.10140">
    <property type="entry name" value="Toll/interleukin-1 receptor homology (TIR) domain"/>
    <property type="match status" value="1"/>
</dbReference>
<feature type="region of interest" description="Disordered" evidence="1">
    <location>
        <begin position="623"/>
        <end position="644"/>
    </location>
</feature>
<dbReference type="RefSeq" id="WP_054523289.1">
    <property type="nucleotide sequence ID" value="NZ_WTYO01000003.1"/>
</dbReference>
<dbReference type="Pfam" id="PF13676">
    <property type="entry name" value="TIR_2"/>
    <property type="match status" value="1"/>
</dbReference>